<evidence type="ECO:0000256" key="1">
    <source>
        <dbReference type="ARBA" id="ARBA00004651"/>
    </source>
</evidence>
<dbReference type="GO" id="GO:0005886">
    <property type="term" value="C:plasma membrane"/>
    <property type="evidence" value="ECO:0007669"/>
    <property type="project" value="UniProtKB-SubCell"/>
</dbReference>
<comment type="similarity">
    <text evidence="2">Belongs to the GSP F family.</text>
</comment>
<dbReference type="InterPro" id="IPR003004">
    <property type="entry name" value="GspF/PilC"/>
</dbReference>
<protein>
    <submittedName>
        <fullName evidence="9">Type IV pilus assembly protein PilC</fullName>
    </submittedName>
</protein>
<keyword evidence="3" id="KW-1003">Cell membrane</keyword>
<feature type="domain" description="Type II secretion system protein GspF" evidence="8">
    <location>
        <begin position="66"/>
        <end position="189"/>
    </location>
</feature>
<organism evidence="9 10">
    <name type="scientific">Methylomarinovum tepidoasis</name>
    <dbReference type="NCBI Taxonomy" id="2840183"/>
    <lineage>
        <taxon>Bacteria</taxon>
        <taxon>Pseudomonadati</taxon>
        <taxon>Pseudomonadota</taxon>
        <taxon>Gammaproteobacteria</taxon>
        <taxon>Methylococcales</taxon>
        <taxon>Methylothermaceae</taxon>
        <taxon>Methylomarinovum</taxon>
    </lineage>
</organism>
<feature type="transmembrane region" description="Helical" evidence="7">
    <location>
        <begin position="219"/>
        <end position="238"/>
    </location>
</feature>
<dbReference type="PANTHER" id="PTHR30012:SF0">
    <property type="entry name" value="TYPE II SECRETION SYSTEM PROTEIN F-RELATED"/>
    <property type="match status" value="1"/>
</dbReference>
<keyword evidence="4 7" id="KW-0812">Transmembrane</keyword>
<feature type="domain" description="Type II secretion system protein GspF" evidence="8">
    <location>
        <begin position="270"/>
        <end position="392"/>
    </location>
</feature>
<comment type="subcellular location">
    <subcellularLocation>
        <location evidence="1">Cell membrane</location>
        <topology evidence="1">Multi-pass membrane protein</topology>
    </subcellularLocation>
</comment>
<evidence type="ECO:0000256" key="7">
    <source>
        <dbReference type="SAM" id="Phobius"/>
    </source>
</evidence>
<evidence type="ECO:0000256" key="4">
    <source>
        <dbReference type="ARBA" id="ARBA00022692"/>
    </source>
</evidence>
<evidence type="ECO:0000313" key="9">
    <source>
        <dbReference type="EMBL" id="BCX87954.1"/>
    </source>
</evidence>
<keyword evidence="6 7" id="KW-0472">Membrane</keyword>
<dbReference type="Proteomes" id="UP001321450">
    <property type="component" value="Chromosome"/>
</dbReference>
<evidence type="ECO:0000259" key="8">
    <source>
        <dbReference type="Pfam" id="PF00482"/>
    </source>
</evidence>
<gene>
    <name evidence="9" type="ORF">MIN45_P0321</name>
</gene>
<evidence type="ECO:0000256" key="3">
    <source>
        <dbReference type="ARBA" id="ARBA00022475"/>
    </source>
</evidence>
<dbReference type="EMBL" id="AP024718">
    <property type="protein sequence ID" value="BCX87954.1"/>
    <property type="molecule type" value="Genomic_DNA"/>
</dbReference>
<accession>A0AAU9CZ52</accession>
<keyword evidence="5 7" id="KW-1133">Transmembrane helix</keyword>
<feature type="transmembrane region" description="Helical" evidence="7">
    <location>
        <begin position="374"/>
        <end position="394"/>
    </location>
</feature>
<feature type="transmembrane region" description="Helical" evidence="7">
    <location>
        <begin position="165"/>
        <end position="188"/>
    </location>
</feature>
<dbReference type="PRINTS" id="PR00812">
    <property type="entry name" value="BCTERIALGSPF"/>
</dbReference>
<reference evidence="10" key="1">
    <citation type="journal article" date="2024" name="Int. J. Syst. Evol. Microbiol.">
        <title>Methylomarinovum tepidoasis sp. nov., a moderately thermophilic methanotroph of the family Methylothermaceae isolated from a deep-sea hydrothermal field.</title>
        <authorList>
            <person name="Hirayama H."/>
            <person name="Takaki Y."/>
            <person name="Abe M."/>
            <person name="Miyazaki M."/>
            <person name="Uematsu K."/>
            <person name="Matsui Y."/>
            <person name="Takai K."/>
        </authorList>
    </citation>
    <scope>NUCLEOTIDE SEQUENCE [LARGE SCALE GENOMIC DNA]</scope>
    <source>
        <strain evidence="10">IN45</strain>
    </source>
</reference>
<dbReference type="InterPro" id="IPR018076">
    <property type="entry name" value="T2SS_GspF_dom"/>
</dbReference>
<dbReference type="PANTHER" id="PTHR30012">
    <property type="entry name" value="GENERAL SECRETION PATHWAY PROTEIN"/>
    <property type="match status" value="1"/>
</dbReference>
<dbReference type="AlphaFoldDB" id="A0AAU9CZ52"/>
<evidence type="ECO:0000313" key="10">
    <source>
        <dbReference type="Proteomes" id="UP001321450"/>
    </source>
</evidence>
<evidence type="ECO:0000256" key="6">
    <source>
        <dbReference type="ARBA" id="ARBA00023136"/>
    </source>
</evidence>
<dbReference type="KEGG" id="meiy:MIN45_P0321"/>
<keyword evidence="10" id="KW-1185">Reference proteome</keyword>
<evidence type="ECO:0000256" key="5">
    <source>
        <dbReference type="ARBA" id="ARBA00022989"/>
    </source>
</evidence>
<name>A0AAU9CZ52_9GAMM</name>
<dbReference type="RefSeq" id="WP_286292972.1">
    <property type="nucleotide sequence ID" value="NZ_AP024718.1"/>
</dbReference>
<dbReference type="InterPro" id="IPR042094">
    <property type="entry name" value="T2SS_GspF_sf"/>
</dbReference>
<evidence type="ECO:0000256" key="2">
    <source>
        <dbReference type="ARBA" id="ARBA00005745"/>
    </source>
</evidence>
<proteinExistence type="inferred from homology"/>
<sequence length="402" mass="44377">MPRYRYTAVDSQGSRCHGLAEADNEDMLEARLSARRLTLIRARVVRERRGSPGFRARVGRRELIHFCFQLEQMVNAGIGVLEALRDYAETLPPGKLRDVVSGVAERIEAGSAFSDALAAYPQVFSALFVDLIRAGEHSGELGSVLAHLTESLKWQDEMIARTKKALAYPAFSSLIVLGAVTFMMVYVVPQVTGFILSMEGEIPWHTRLLIAVSHAMAAYWPWLLGVPVACLVLARFILARSASARLRFDALKLRLPLLGPVLEKLVMARFAHYLALLFQAGVPVLECFELCVGVVGNACVARGLAQAREAIARGEAVSQALEDTGLFPRLVIRLIKIGERTGDLGKALANVDYFYHRNVDEAIERMQALIEPTLNLLIGALMGWVMLSVMGPIYDLISQLEF</sequence>
<dbReference type="Gene3D" id="1.20.81.30">
    <property type="entry name" value="Type II secretion system (T2SS), domain F"/>
    <property type="match status" value="2"/>
</dbReference>
<dbReference type="Pfam" id="PF00482">
    <property type="entry name" value="T2SSF"/>
    <property type="match status" value="2"/>
</dbReference>